<proteinExistence type="predicted"/>
<dbReference type="Proteomes" id="UP000272622">
    <property type="component" value="Chromosome"/>
</dbReference>
<sequence length="90" mass="10187">MRLRGEKFRAWVDPALHLRHHEETLDDGRSIDVQTRLSRTGETQLFIGVYAKTGDRIVEESYSSRPNESMIGALVWGVLRAKTFVAGGWG</sequence>
<dbReference type="RefSeq" id="WP_125464163.1">
    <property type="nucleotide sequence ID" value="NZ_CP034337.1"/>
</dbReference>
<evidence type="ECO:0000313" key="1">
    <source>
        <dbReference type="EMBL" id="AZL74065.1"/>
    </source>
</evidence>
<organism evidence="1 2">
    <name type="scientific">Pseudomonas oryziphila</name>
    <dbReference type="NCBI Taxonomy" id="2894079"/>
    <lineage>
        <taxon>Bacteria</taxon>
        <taxon>Pseudomonadati</taxon>
        <taxon>Pseudomonadota</taxon>
        <taxon>Gammaproteobacteria</taxon>
        <taxon>Pseudomonadales</taxon>
        <taxon>Pseudomonadaceae</taxon>
        <taxon>Pseudomonas</taxon>
    </lineage>
</organism>
<accession>A0ABM7CRI2</accession>
<evidence type="ECO:0000313" key="2">
    <source>
        <dbReference type="Proteomes" id="UP000272622"/>
    </source>
</evidence>
<gene>
    <name evidence="1" type="ORF">EI693_13620</name>
</gene>
<reference evidence="1 2" key="1">
    <citation type="submission" date="2018-12" db="EMBL/GenBank/DDBJ databases">
        <authorList>
            <person name="Li S."/>
            <person name="Yang R."/>
            <person name="Chen G."/>
            <person name="Zou L."/>
            <person name="Zhang C."/>
            <person name="Chen Y."/>
            <person name="Liu Z."/>
            <person name="Li Y."/>
            <person name="Yan Y."/>
            <person name="Huang M."/>
            <person name="Chen T."/>
        </authorList>
    </citation>
    <scope>NUCLEOTIDE SEQUENCE [LARGE SCALE GENOMIC DNA]</scope>
    <source>
        <strain evidence="1 2">2014</strain>
    </source>
</reference>
<dbReference type="EMBL" id="CP034337">
    <property type="protein sequence ID" value="AZL74065.1"/>
    <property type="molecule type" value="Genomic_DNA"/>
</dbReference>
<keyword evidence="2" id="KW-1185">Reference proteome</keyword>
<protein>
    <submittedName>
        <fullName evidence="1">Uncharacterized protein</fullName>
    </submittedName>
</protein>
<name>A0ABM7CRI2_9PSED</name>